<proteinExistence type="predicted"/>
<dbReference type="GO" id="GO:0016740">
    <property type="term" value="F:transferase activity"/>
    <property type="evidence" value="ECO:0007669"/>
    <property type="project" value="UniProtKB-KW"/>
</dbReference>
<keyword evidence="3" id="KW-1185">Reference proteome</keyword>
<organism evidence="2 3">
    <name type="scientific">Streptomyces tateyamensis</name>
    <dbReference type="NCBI Taxonomy" id="565073"/>
    <lineage>
        <taxon>Bacteria</taxon>
        <taxon>Bacillati</taxon>
        <taxon>Actinomycetota</taxon>
        <taxon>Actinomycetes</taxon>
        <taxon>Kitasatosporales</taxon>
        <taxon>Streptomycetaceae</taxon>
        <taxon>Streptomyces</taxon>
    </lineage>
</organism>
<feature type="domain" description="Aminoglycoside phosphotransferase" evidence="1">
    <location>
        <begin position="170"/>
        <end position="340"/>
    </location>
</feature>
<gene>
    <name evidence="2" type="ORF">C7C46_10055</name>
</gene>
<dbReference type="SUPFAM" id="SSF56112">
    <property type="entry name" value="Protein kinase-like (PK-like)"/>
    <property type="match status" value="1"/>
</dbReference>
<accession>A0A2V4NZR6</accession>
<dbReference type="AlphaFoldDB" id="A0A2V4NZR6"/>
<dbReference type="OrthoDB" id="101887at2"/>
<dbReference type="Gene3D" id="3.90.1200.10">
    <property type="match status" value="1"/>
</dbReference>
<evidence type="ECO:0000313" key="3">
    <source>
        <dbReference type="Proteomes" id="UP000248039"/>
    </source>
</evidence>
<evidence type="ECO:0000259" key="1">
    <source>
        <dbReference type="Pfam" id="PF01636"/>
    </source>
</evidence>
<dbReference type="InterPro" id="IPR011009">
    <property type="entry name" value="Kinase-like_dom_sf"/>
</dbReference>
<dbReference type="InterPro" id="IPR002575">
    <property type="entry name" value="Aminoglycoside_PTrfase"/>
</dbReference>
<evidence type="ECO:0000313" key="2">
    <source>
        <dbReference type="EMBL" id="PYC82689.1"/>
    </source>
</evidence>
<keyword evidence="2" id="KW-0808">Transferase</keyword>
<protein>
    <submittedName>
        <fullName evidence="2">Aminoglycoside phosphotransferase family protein</fullName>
    </submittedName>
</protein>
<dbReference type="Proteomes" id="UP000248039">
    <property type="component" value="Unassembled WGS sequence"/>
</dbReference>
<dbReference type="Pfam" id="PF01636">
    <property type="entry name" value="APH"/>
    <property type="match status" value="1"/>
</dbReference>
<dbReference type="EMBL" id="PYBW01000030">
    <property type="protein sequence ID" value="PYC82689.1"/>
    <property type="molecule type" value="Genomic_DNA"/>
</dbReference>
<comment type="caution">
    <text evidence="2">The sequence shown here is derived from an EMBL/GenBank/DDBJ whole genome shotgun (WGS) entry which is preliminary data.</text>
</comment>
<reference evidence="2 3" key="1">
    <citation type="submission" date="2018-03" db="EMBL/GenBank/DDBJ databases">
        <title>Bioinformatic expansion and discovery of thiopeptide antibiotics.</title>
        <authorList>
            <person name="Schwalen C.J."/>
            <person name="Hudson G.A."/>
            <person name="Mitchell D.A."/>
        </authorList>
    </citation>
    <scope>NUCLEOTIDE SEQUENCE [LARGE SCALE GENOMIC DNA]</scope>
    <source>
        <strain evidence="2 3">ATCC 21389</strain>
    </source>
</reference>
<sequence length="400" mass="42539">MWVSHREQLLGVVGPFPLERPRWHDVAPVNEHLAEVLGVPTVVLRLVDVAGGGSGRGGLVTYHAEALALPAVELAAPAEADPAGLRPHPLRAGYATADGVRAALEWAEQALAAAGRPVTGPVAQMKTWNLAGLFRLPTAEGPVWLKTGRDFAVDESLVVQLLGGVDPQFVPTVLAADPQRRLLLMDHVPGEDCWGPSREVVAATLPRLARAQAALAASYPGGAPDGLADRSPATLVPAVKLLLDGEAGAELTAEELDRARALVERLPELVEQLAACGLPLTVVHGDFHPGNWRSAGRQSVLVDFADAYWGHPAFDGLRPADFLNQERWAEAAELWCEAWRTLAPGSDPAGALRLAAPLSHLAYAVRYQEFLDAIEPSERRYHEGDPAAELRAALSAAAAL</sequence>
<name>A0A2V4NZR6_9ACTN</name>